<proteinExistence type="predicted"/>
<gene>
    <name evidence="1" type="ORF">A1O9_12156</name>
</gene>
<dbReference type="RefSeq" id="XP_013254409.1">
    <property type="nucleotide sequence ID" value="XM_013398955.1"/>
</dbReference>
<accession>A0A072NVD8</accession>
<dbReference type="GeneID" id="25287051"/>
<keyword evidence="2" id="KW-1185">Reference proteome</keyword>
<dbReference type="VEuPathDB" id="FungiDB:A1O9_12156"/>
<dbReference type="HOGENOM" id="CLU_2210031_0_0_1"/>
<evidence type="ECO:0000313" key="2">
    <source>
        <dbReference type="Proteomes" id="UP000027920"/>
    </source>
</evidence>
<dbReference type="Proteomes" id="UP000027920">
    <property type="component" value="Unassembled WGS sequence"/>
</dbReference>
<dbReference type="EMBL" id="AMGV01000021">
    <property type="protein sequence ID" value="KEF51819.1"/>
    <property type="molecule type" value="Genomic_DNA"/>
</dbReference>
<dbReference type="AlphaFoldDB" id="A0A072NVD8"/>
<evidence type="ECO:0000313" key="1">
    <source>
        <dbReference type="EMBL" id="KEF51819.1"/>
    </source>
</evidence>
<protein>
    <submittedName>
        <fullName evidence="1">Uncharacterized protein</fullName>
    </submittedName>
</protein>
<comment type="caution">
    <text evidence="1">The sequence shown here is derived from an EMBL/GenBank/DDBJ whole genome shotgun (WGS) entry which is preliminary data.</text>
</comment>
<sequence length="107" mass="12367">MYLEVLPLSRRDILPAQRLECDRIGVAIWNCCCRLRQSLEECHNPTDMAKAQGLIDIGGRIVEHMASKLEIQLPSEPDHLISNEFRTQYLLLRIFLVWHNATETATH</sequence>
<name>A0A072NVD8_9EURO</name>
<organism evidence="1 2">
    <name type="scientific">Exophiala aquamarina CBS 119918</name>
    <dbReference type="NCBI Taxonomy" id="1182545"/>
    <lineage>
        <taxon>Eukaryota</taxon>
        <taxon>Fungi</taxon>
        <taxon>Dikarya</taxon>
        <taxon>Ascomycota</taxon>
        <taxon>Pezizomycotina</taxon>
        <taxon>Eurotiomycetes</taxon>
        <taxon>Chaetothyriomycetidae</taxon>
        <taxon>Chaetothyriales</taxon>
        <taxon>Herpotrichiellaceae</taxon>
        <taxon>Exophiala</taxon>
    </lineage>
</organism>
<reference evidence="1 2" key="1">
    <citation type="submission" date="2013-03" db="EMBL/GenBank/DDBJ databases">
        <title>The Genome Sequence of Exophiala aquamarina CBS 119918.</title>
        <authorList>
            <consortium name="The Broad Institute Genomics Platform"/>
            <person name="Cuomo C."/>
            <person name="de Hoog S."/>
            <person name="Gorbushina A."/>
            <person name="Walker B."/>
            <person name="Young S.K."/>
            <person name="Zeng Q."/>
            <person name="Gargeya S."/>
            <person name="Fitzgerald M."/>
            <person name="Haas B."/>
            <person name="Abouelleil A."/>
            <person name="Allen A.W."/>
            <person name="Alvarado L."/>
            <person name="Arachchi H.M."/>
            <person name="Berlin A.M."/>
            <person name="Chapman S.B."/>
            <person name="Gainer-Dewar J."/>
            <person name="Goldberg J."/>
            <person name="Griggs A."/>
            <person name="Gujja S."/>
            <person name="Hansen M."/>
            <person name="Howarth C."/>
            <person name="Imamovic A."/>
            <person name="Ireland A."/>
            <person name="Larimer J."/>
            <person name="McCowan C."/>
            <person name="Murphy C."/>
            <person name="Pearson M."/>
            <person name="Poon T.W."/>
            <person name="Priest M."/>
            <person name="Roberts A."/>
            <person name="Saif S."/>
            <person name="Shea T."/>
            <person name="Sisk P."/>
            <person name="Sykes S."/>
            <person name="Wortman J."/>
            <person name="Nusbaum C."/>
            <person name="Birren B."/>
        </authorList>
    </citation>
    <scope>NUCLEOTIDE SEQUENCE [LARGE SCALE GENOMIC DNA]</scope>
    <source>
        <strain evidence="1 2">CBS 119918</strain>
    </source>
</reference>